<comment type="caution">
    <text evidence="1">The sequence shown here is derived from an EMBL/GenBank/DDBJ whole genome shotgun (WGS) entry which is preliminary data.</text>
</comment>
<dbReference type="Pfam" id="PF09148">
    <property type="entry name" value="DUF1934"/>
    <property type="match status" value="1"/>
</dbReference>
<keyword evidence="2" id="KW-1185">Reference proteome</keyword>
<dbReference type="SUPFAM" id="SSF50814">
    <property type="entry name" value="Lipocalins"/>
    <property type="match status" value="1"/>
</dbReference>
<accession>A0ABS2H1C2</accession>
<reference evidence="1 2" key="1">
    <citation type="journal article" date="2021" name="Sci. Rep.">
        <title>The distribution of antibiotic resistance genes in chicken gut microbiota commensals.</title>
        <authorList>
            <person name="Juricova H."/>
            <person name="Matiasovicova J."/>
            <person name="Kubasova T."/>
            <person name="Cejkova D."/>
            <person name="Rychlik I."/>
        </authorList>
    </citation>
    <scope>NUCLEOTIDE SEQUENCE [LARGE SCALE GENOMIC DNA]</scope>
    <source>
        <strain evidence="1 2">An574</strain>
    </source>
</reference>
<sequence length="127" mass="14738">MTMGDQTEEFEFNEEGQLIRLNGGQTYLRYIEHQDGQETPVKFRLDGDAVQLDRHGARETRLVFQTDQETTTRYQTEYGPIHLVVHTKELVKEIDFANCHGMVKATYLLKNNGQVLGSYRIQLQFQA</sequence>
<name>A0ABS2H1C2_9LACO</name>
<evidence type="ECO:0000313" key="1">
    <source>
        <dbReference type="EMBL" id="MBM6940978.1"/>
    </source>
</evidence>
<organism evidence="1 2">
    <name type="scientific">Limosilactobacillus coleohominis</name>
    <dbReference type="NCBI Taxonomy" id="181675"/>
    <lineage>
        <taxon>Bacteria</taxon>
        <taxon>Bacillati</taxon>
        <taxon>Bacillota</taxon>
        <taxon>Bacilli</taxon>
        <taxon>Lactobacillales</taxon>
        <taxon>Lactobacillaceae</taxon>
        <taxon>Limosilactobacillus</taxon>
    </lineage>
</organism>
<evidence type="ECO:0000313" key="2">
    <source>
        <dbReference type="Proteomes" id="UP000785625"/>
    </source>
</evidence>
<protein>
    <submittedName>
        <fullName evidence="1">DUF1934 domain-containing protein</fullName>
    </submittedName>
</protein>
<dbReference type="EMBL" id="JACJKU010000053">
    <property type="protein sequence ID" value="MBM6940978.1"/>
    <property type="molecule type" value="Genomic_DNA"/>
</dbReference>
<gene>
    <name evidence="1" type="ORF">H5975_05755</name>
</gene>
<dbReference type="Gene3D" id="2.40.128.20">
    <property type="match status" value="1"/>
</dbReference>
<dbReference type="InterPro" id="IPR015231">
    <property type="entry name" value="DUF1934"/>
</dbReference>
<dbReference type="Proteomes" id="UP000785625">
    <property type="component" value="Unassembled WGS sequence"/>
</dbReference>
<dbReference type="InterPro" id="IPR012674">
    <property type="entry name" value="Calycin"/>
</dbReference>
<proteinExistence type="predicted"/>